<keyword evidence="1" id="KW-0472">Membrane</keyword>
<dbReference type="Proteomes" id="UP000005239">
    <property type="component" value="Unassembled WGS sequence"/>
</dbReference>
<dbReference type="InterPro" id="IPR019428">
    <property type="entry name" value="7TM_GPCR_serpentine_rcpt_Str"/>
</dbReference>
<evidence type="ECO:0000256" key="1">
    <source>
        <dbReference type="SAM" id="Phobius"/>
    </source>
</evidence>
<dbReference type="AlphaFoldDB" id="A0A8R1YDZ4"/>
<gene>
    <name evidence="2" type="primary">WBGene00110966</name>
</gene>
<organism evidence="2 3">
    <name type="scientific">Pristionchus pacificus</name>
    <name type="common">Parasitic nematode worm</name>
    <dbReference type="NCBI Taxonomy" id="54126"/>
    <lineage>
        <taxon>Eukaryota</taxon>
        <taxon>Metazoa</taxon>
        <taxon>Ecdysozoa</taxon>
        <taxon>Nematoda</taxon>
        <taxon>Chromadorea</taxon>
        <taxon>Rhabditida</taxon>
        <taxon>Rhabditina</taxon>
        <taxon>Diplogasteromorpha</taxon>
        <taxon>Diplogasteroidea</taxon>
        <taxon>Neodiplogasteridae</taxon>
        <taxon>Pristionchus</taxon>
    </lineage>
</organism>
<reference evidence="3" key="1">
    <citation type="journal article" date="2008" name="Nat. Genet.">
        <title>The Pristionchus pacificus genome provides a unique perspective on nematode lifestyle and parasitism.</title>
        <authorList>
            <person name="Dieterich C."/>
            <person name="Clifton S.W."/>
            <person name="Schuster L.N."/>
            <person name="Chinwalla A."/>
            <person name="Delehaunty K."/>
            <person name="Dinkelacker I."/>
            <person name="Fulton L."/>
            <person name="Fulton R."/>
            <person name="Godfrey J."/>
            <person name="Minx P."/>
            <person name="Mitreva M."/>
            <person name="Roeseler W."/>
            <person name="Tian H."/>
            <person name="Witte H."/>
            <person name="Yang S.P."/>
            <person name="Wilson R.K."/>
            <person name="Sommer R.J."/>
        </authorList>
    </citation>
    <scope>NUCLEOTIDE SEQUENCE [LARGE SCALE GENOMIC DNA]</scope>
    <source>
        <strain evidence="3">PS312</strain>
    </source>
</reference>
<dbReference type="EnsemblMetazoa" id="PPA21412.1">
    <property type="protein sequence ID" value="PPA21412.1"/>
    <property type="gene ID" value="WBGene00110966"/>
</dbReference>
<reference evidence="2" key="2">
    <citation type="submission" date="2022-06" db="UniProtKB">
        <authorList>
            <consortium name="EnsemblMetazoa"/>
        </authorList>
    </citation>
    <scope>IDENTIFICATION</scope>
    <source>
        <strain evidence="2">PS312</strain>
    </source>
</reference>
<dbReference type="PANTHER" id="PTHR22943:SF248">
    <property type="entry name" value="SEVEN TM RECEPTOR"/>
    <property type="match status" value="1"/>
</dbReference>
<evidence type="ECO:0000313" key="2">
    <source>
        <dbReference type="EnsemblMetazoa" id="PPA21412.1"/>
    </source>
</evidence>
<proteinExistence type="predicted"/>
<keyword evidence="1" id="KW-0812">Transmembrane</keyword>
<sequence>MTLSSWVISARIIIFIEEGKQTTGIGGIALNALLVFFLLRINLGSAAKLYRIACIVNAISNIYMSILIAVYINNLSINLVALYNVLLLYIVEIPLMVGGGFVATLYGPLVFHLPGKFVDFLYVAFASETHVMWQLIPPPSLLQYLSLYKTQLSNTSKLLYAYSIPIQCVNYVPSNEFRMKYQQIITDLHGSNSDECLIYGIPVVAEFYYDVFPSYTASYTLFFFSAFKIRVKLRSLGNISSSKTAQMQKRFFLTQIAQVLLPLVIISIPTGIMAVAAFIGVDLNNLSFLYVYEFWISPIAQALLLLGFVMKSKRGNSVSGATSVTKSRSPWFSVNGFYLSPPKVLIRHSAVMMYCGNHCQHFEELEESY</sequence>
<feature type="transmembrane region" description="Helical" evidence="1">
    <location>
        <begin position="50"/>
        <end position="72"/>
    </location>
</feature>
<keyword evidence="3" id="KW-1185">Reference proteome</keyword>
<evidence type="ECO:0008006" key="4">
    <source>
        <dbReference type="Google" id="ProtNLM"/>
    </source>
</evidence>
<protein>
    <recommendedName>
        <fullName evidence="4">G protein-coupled receptor</fullName>
    </recommendedName>
</protein>
<accession>A0A8R1YDZ4</accession>
<keyword evidence="1" id="KW-1133">Transmembrane helix</keyword>
<feature type="transmembrane region" description="Helical" evidence="1">
    <location>
        <begin position="84"/>
        <end position="105"/>
    </location>
</feature>
<feature type="transmembrane region" description="Helical" evidence="1">
    <location>
        <begin position="25"/>
        <end position="43"/>
    </location>
</feature>
<feature type="transmembrane region" description="Helical" evidence="1">
    <location>
        <begin position="252"/>
        <end position="281"/>
    </location>
</feature>
<dbReference type="Pfam" id="PF10326">
    <property type="entry name" value="7TM_GPCR_Str"/>
    <property type="match status" value="1"/>
</dbReference>
<dbReference type="PANTHER" id="PTHR22943">
    <property type="entry name" value="7-TRANSMEMBRANE DOMAIN RECEPTOR C.ELEGANS"/>
    <property type="match status" value="1"/>
</dbReference>
<feature type="transmembrane region" description="Helical" evidence="1">
    <location>
        <begin position="287"/>
        <end position="309"/>
    </location>
</feature>
<name>A0A8R1YDZ4_PRIPA</name>
<evidence type="ECO:0000313" key="3">
    <source>
        <dbReference type="Proteomes" id="UP000005239"/>
    </source>
</evidence>